<organism evidence="1">
    <name type="scientific">Leptolyngbya boryana CZ1</name>
    <dbReference type="NCBI Taxonomy" id="3060204"/>
    <lineage>
        <taxon>Bacteria</taxon>
        <taxon>Bacillati</taxon>
        <taxon>Cyanobacteriota</taxon>
        <taxon>Cyanophyceae</taxon>
        <taxon>Leptolyngbyales</taxon>
        <taxon>Leptolyngbyaceae</taxon>
        <taxon>Leptolyngbya group</taxon>
        <taxon>Leptolyngbya</taxon>
    </lineage>
</organism>
<dbReference type="RefSeq" id="WP_316427389.1">
    <property type="nucleotide sequence ID" value="NZ_CP130144.1"/>
</dbReference>
<evidence type="ECO:0000313" key="1">
    <source>
        <dbReference type="EMBL" id="WNZ46112.1"/>
    </source>
</evidence>
<name>A0AA96WV74_LEPBY</name>
<proteinExistence type="predicted"/>
<reference evidence="1" key="1">
    <citation type="journal article" date="2023" name="Plants (Basel)">
        <title>Genomic Analysis of Leptolyngbya boryana CZ1 Reveals Efficient Carbon Fixation Modules.</title>
        <authorList>
            <person name="Bai X."/>
            <person name="Wang H."/>
            <person name="Cheng W."/>
            <person name="Wang J."/>
            <person name="Ma M."/>
            <person name="Hu H."/>
            <person name="Song Z."/>
            <person name="Ma H."/>
            <person name="Fan Y."/>
            <person name="Du C."/>
            <person name="Xu J."/>
        </authorList>
    </citation>
    <scope>NUCLEOTIDE SEQUENCE</scope>
    <source>
        <strain evidence="1">CZ1</strain>
    </source>
</reference>
<dbReference type="AlphaFoldDB" id="A0AA96WV74"/>
<accession>A0AA96WV74</accession>
<gene>
    <name evidence="1" type="ORF">Q2T42_30450</name>
</gene>
<sequence>MPVNLTVRADVINLQSDTPRSDDIFLVDTNVWLWQTYANATVGVDSDREAQINAYLNYLNLALSTGATLAHSALSLAELASVIERIEYRIYKDANGFLPMKEYRHNLASERAKVVNAVQISWDQIQSLSVPLDLRLDDSTTISALQRFQTQCLDGYDLLILESISRANPGQIRVITDDADYVTSPSIQVFTCNPTALMSAQNQGKLLTRR</sequence>
<evidence type="ECO:0008006" key="2">
    <source>
        <dbReference type="Google" id="ProtNLM"/>
    </source>
</evidence>
<reference evidence="1" key="2">
    <citation type="submission" date="2023-07" db="EMBL/GenBank/DDBJ databases">
        <authorList>
            <person name="Bai X.-H."/>
            <person name="Wang H.-H."/>
            <person name="Wang J."/>
            <person name="Ma M.-Y."/>
            <person name="Hu H.-H."/>
            <person name="Song Z.-L."/>
            <person name="Ma H.-G."/>
            <person name="Fan Y."/>
            <person name="Du C.-Y."/>
            <person name="Xu J.-C."/>
        </authorList>
    </citation>
    <scope>NUCLEOTIDE SEQUENCE</scope>
    <source>
        <strain evidence="1">CZ1</strain>
    </source>
</reference>
<dbReference type="EMBL" id="CP130144">
    <property type="protein sequence ID" value="WNZ46112.1"/>
    <property type="molecule type" value="Genomic_DNA"/>
</dbReference>
<protein>
    <recommendedName>
        <fullName evidence="2">PIN domain-containing protein</fullName>
    </recommendedName>
</protein>